<feature type="compositionally biased region" description="Low complexity" evidence="12">
    <location>
        <begin position="894"/>
        <end position="903"/>
    </location>
</feature>
<organism evidence="14 15">
    <name type="scientific">Eublepharis macularius</name>
    <name type="common">Leopard gecko</name>
    <name type="synonym">Cyrtodactylus macularius</name>
    <dbReference type="NCBI Taxonomy" id="481883"/>
    <lineage>
        <taxon>Eukaryota</taxon>
        <taxon>Metazoa</taxon>
        <taxon>Chordata</taxon>
        <taxon>Craniata</taxon>
        <taxon>Vertebrata</taxon>
        <taxon>Euteleostomi</taxon>
        <taxon>Lepidosauria</taxon>
        <taxon>Squamata</taxon>
        <taxon>Bifurcata</taxon>
        <taxon>Gekkota</taxon>
        <taxon>Eublepharidae</taxon>
        <taxon>Eublepharinae</taxon>
        <taxon>Eublepharis</taxon>
    </lineage>
</organism>
<dbReference type="RefSeq" id="XP_054846236.1">
    <property type="nucleotide sequence ID" value="XM_054990261.1"/>
</dbReference>
<feature type="compositionally biased region" description="Polar residues" evidence="12">
    <location>
        <begin position="338"/>
        <end position="367"/>
    </location>
</feature>
<sequence>MEQDRTSHVEESSLSPFLIPHPSHVCQAEPLSVKLQNGNPLAEKTHNEVNGDHTWLHFKANFGIKHTAKGSANNRISPDLLQERRDCTRYMQNGGIKRTFSEPSLYVLHQNKKLKQDEEEKETLLDKINQPDVSNSCRENDLAGFAEEKNAASVLTQSSRYNCGASETFHVPQIQNELESENINCHNGDTVLLYKNKAMPMPNGAIVSASSMESMHGELLEKTLSQYNPDHVSIAMQNTTSLRNAINTWTTNELACGTPHSSHTSGPISSPQTSNSELPQVLTALATEVHCTENSNKPSMLPAYFTFQNSELQLPQQNSADVHQSTCEDTDVPGNMDQVPSQNFSLPNQEFSLNPNNDLEVPNQSSERLPEPAGENDALFQQRSMVKKDSFSPAPVAASSPASEMRNILSIGVTDGHNSYDARGEEIHLREKKVEQQQQGKLSTQIPGLLQKALSSQQSLQQEVQVSQQMGSETDLALMAMTSEIRQQYPEEMKPNLEPQVQNSGILGNRKEMQQHYQHTLGQINQETLADNEKGLGKDQLLLPHPRLEPPWAVMVPSQFRPSKSPHKSNEVLLRTMLQSNSNERTHPKQYSGSPDISKGVSGPSCYQNVRQFEQMSALYKSEGTQLPPHLTADQQMQFQKHSPQPTKGDPLLKSHEQQQTAKPFHFQAPAECCTEQSLEAPLKPQHLRSSPMENEQSLQSHILQQMLQTQPTRLPQSTQLTLNPQQHTVQMKSREVHQTFHHSNNNQEQQLGGTPLSQLKLEECFETANNYFPVQNSQTRPDRVSSMNNEDSLYNHTFKANTVMTHSYPNNMHLVSEKKEPAMNSELFANNLTHDVQHMQYYPNSMTSKQNLSQCFQEQKPQSPQTSAVQLPFQQAQGYPSLNANMCSQQQRYPPYSQQAPSHTFDPRGGHLPSQPHRDFQKHAALRWHILNKQEQQVNQNKSEMCASMGNKSIKMEASSKSNVCLRPSAVENKMWKKTIKQEVQHFGCENVQQKSIIETMEQQLKQIQVKTLFDHKSLTIKSPKHVKVETAGPITILSRNSTAADFNSHTASFDQQAIHYNEKTPTKRTAGTALNHFLESPSKLLDTPVKNLLDTPVKTQYDFPSCSCVEQIIEKDEGPFYTHLGAGPNVAAIREIMEERFGQKGNAIRIERIVYTGKEGKSAQGCPIAKWVIRRSSTEEKLLCLVRERAGHTCETAVIVVLILVWEGIPQSLADKLYSELSETLKKYGTLTNRRCALNEERTCACQGLDPETCGASFSFGCSWSMYYNGCKFARSKIPRKFKLLGDDPKEEEKLEASFQTLSTLMAPTYKKLAPDAYNNQIEYEHRAPECRLGLKEGRPFSGVTACLDFCAHAHRDLHNMQNGSTLVCTLTREDNREIGQTPEDEQLHVLPLYKISNIDEFGSTEGQEEKKRNGSIQVLSSFRRKVRMLAEPVKTCRQKKLEAKKAATEKLSLMENGSSKHEREKSVIARQKQTGSEASGHTKQLADLLRLSGPAISQQHICQLPHPTFPNKTQSNHINSYSAPGPTNLYMGLPNAATPYPNSSHASDPYGGSSPMNIYPSSSQPTGAYLNSSSLMNPYSVHLGQNNQYPHYQCNGNLPMDSCPSYYSTYSSQPQHMDLFRYQNQDSLSKLSLPPIHTFYQHKFGNGQNFGPRYLNYGNQNVQVDAFNTCTIRPNVQHAGSFPPYSTHEADDPFMDIAARLKSNLSNPGMDYMNKNGDHLYPLPHLTHDYHSAVGLLNGSPHSLHLQTKDNQAANGFPNTIPGLNHPRTASHEGLNKTEVLNSEDPGEVWSDNEQSFLDPDIGGVAVAPSHGSILIECAKRELHATTPLKNPNRNHPTRISLVFYQHKSMNEPKHGLALWEAKMAEKAREKEEECEKYGPDYVPQKVHGKKAKREPPELHENLEPTYMRFIKSLAERTMSLTTNSTVTTSPYAFTRVTGPYNRYI</sequence>
<dbReference type="GO" id="GO:0040029">
    <property type="term" value="P:epigenetic regulation of gene expression"/>
    <property type="evidence" value="ECO:0007669"/>
    <property type="project" value="InterPro"/>
</dbReference>
<evidence type="ECO:0000256" key="8">
    <source>
        <dbReference type="ARBA" id="ARBA00023004"/>
    </source>
</evidence>
<feature type="region of interest" description="Disordered" evidence="12">
    <location>
        <begin position="894"/>
        <end position="915"/>
    </location>
</feature>
<dbReference type="GO" id="GO:0070579">
    <property type="term" value="F:DNA 5-methylcytosine dioxygenase activity"/>
    <property type="evidence" value="ECO:0007669"/>
    <property type="project" value="UniProtKB-UniRule"/>
</dbReference>
<comment type="catalytic activity">
    <reaction evidence="11">
        <text>a 5-methyl-2'-deoxycytidine in DNA + 2-oxoglutarate + O2 = a 5-hydroxymethyl-2'-deoxycytidine in DNA + succinate + CO2</text>
        <dbReference type="Rhea" id="RHEA:52636"/>
        <dbReference type="Rhea" id="RHEA-COMP:11370"/>
        <dbReference type="Rhea" id="RHEA-COMP:13315"/>
        <dbReference type="ChEBI" id="CHEBI:15379"/>
        <dbReference type="ChEBI" id="CHEBI:16526"/>
        <dbReference type="ChEBI" id="CHEBI:16810"/>
        <dbReference type="ChEBI" id="CHEBI:30031"/>
        <dbReference type="ChEBI" id="CHEBI:85454"/>
        <dbReference type="ChEBI" id="CHEBI:136731"/>
        <dbReference type="EC" id="1.14.11.80"/>
    </reaction>
</comment>
<feature type="compositionally biased region" description="Polar residues" evidence="12">
    <location>
        <begin position="315"/>
        <end position="327"/>
    </location>
</feature>
<evidence type="ECO:0000256" key="12">
    <source>
        <dbReference type="SAM" id="MobiDB-lite"/>
    </source>
</evidence>
<dbReference type="KEGG" id="emc:129336874"/>
<evidence type="ECO:0000313" key="14">
    <source>
        <dbReference type="Proteomes" id="UP001190640"/>
    </source>
</evidence>
<dbReference type="GO" id="GO:0008270">
    <property type="term" value="F:zinc ion binding"/>
    <property type="evidence" value="ECO:0007669"/>
    <property type="project" value="UniProtKB-UniRule"/>
</dbReference>
<name>A0AA97K072_EUBMA</name>
<dbReference type="CDD" id="cd18896">
    <property type="entry name" value="TET2"/>
    <property type="match status" value="1"/>
</dbReference>
<evidence type="ECO:0000256" key="11">
    <source>
        <dbReference type="RuleBase" id="RU367064"/>
    </source>
</evidence>
<dbReference type="EC" id="1.14.11.80" evidence="11"/>
<evidence type="ECO:0000256" key="1">
    <source>
        <dbReference type="ARBA" id="ARBA00004286"/>
    </source>
</evidence>
<reference evidence="15" key="1">
    <citation type="submission" date="2025-08" db="UniProtKB">
        <authorList>
            <consortium name="RefSeq"/>
        </authorList>
    </citation>
    <scope>IDENTIFICATION</scope>
    <source>
        <tissue evidence="15">Blood</tissue>
    </source>
</reference>
<keyword evidence="3" id="KW-0158">Chromosome</keyword>
<keyword evidence="7 11" id="KW-0560">Oxidoreductase</keyword>
<evidence type="ECO:0000256" key="2">
    <source>
        <dbReference type="ARBA" id="ARBA00007502"/>
    </source>
</evidence>
<feature type="compositionally biased region" description="Polar residues" evidence="12">
    <location>
        <begin position="635"/>
        <end position="646"/>
    </location>
</feature>
<evidence type="ECO:0000256" key="4">
    <source>
        <dbReference type="ARBA" id="ARBA00022723"/>
    </source>
</evidence>
<feature type="region of interest" description="Disordered" evidence="12">
    <location>
        <begin position="635"/>
        <end position="661"/>
    </location>
</feature>
<dbReference type="Proteomes" id="UP001190640">
    <property type="component" value="Chromosome 10"/>
</dbReference>
<accession>A0AA97K072</accession>
<dbReference type="InterPro" id="IPR046942">
    <property type="entry name" value="TET_oxygenase"/>
</dbReference>
<comment type="catalytic activity">
    <reaction evidence="9 11">
        <text>a 5-formyl-2'-deoxycytidine in DNA + 2-oxoglutarate + O2 = a 5-carboxyl-2'-deoxycytidine in DNA + succinate + CO2 + H(+)</text>
        <dbReference type="Rhea" id="RHEA:53832"/>
        <dbReference type="Rhea" id="RHEA-COMP:13656"/>
        <dbReference type="Rhea" id="RHEA-COMP:13657"/>
        <dbReference type="ChEBI" id="CHEBI:15378"/>
        <dbReference type="ChEBI" id="CHEBI:15379"/>
        <dbReference type="ChEBI" id="CHEBI:16526"/>
        <dbReference type="ChEBI" id="CHEBI:16810"/>
        <dbReference type="ChEBI" id="CHEBI:30031"/>
        <dbReference type="ChEBI" id="CHEBI:137731"/>
        <dbReference type="ChEBI" id="CHEBI:137732"/>
        <dbReference type="EC" id="1.14.11.80"/>
    </reaction>
</comment>
<keyword evidence="8 11" id="KW-0408">Iron</keyword>
<dbReference type="GeneID" id="129336874"/>
<evidence type="ECO:0000313" key="15">
    <source>
        <dbReference type="RefSeq" id="XP_054846236.1"/>
    </source>
</evidence>
<comment type="cofactor">
    <cofactor evidence="11">
        <name>Fe(2+)</name>
        <dbReference type="ChEBI" id="CHEBI:29033"/>
    </cofactor>
    <text evidence="11">Binds 1 Fe(2+) ion per subunit.</text>
</comment>
<comment type="subcellular location">
    <subcellularLocation>
        <location evidence="1">Chromosome</location>
    </subcellularLocation>
</comment>
<feature type="region of interest" description="Disordered" evidence="12">
    <location>
        <begin position="315"/>
        <end position="373"/>
    </location>
</feature>
<proteinExistence type="inferred from homology"/>
<dbReference type="Pfam" id="PF12851">
    <property type="entry name" value="Tet_JBP"/>
    <property type="match status" value="1"/>
</dbReference>
<feature type="compositionally biased region" description="Polar residues" evidence="12">
    <location>
        <begin position="581"/>
        <end position="595"/>
    </location>
</feature>
<keyword evidence="6 11" id="KW-0223">Dioxygenase</keyword>
<dbReference type="InterPro" id="IPR040175">
    <property type="entry name" value="TET1/2/3"/>
</dbReference>
<dbReference type="PANTHER" id="PTHR23358">
    <property type="entry name" value="METHYLCYTOSINE DIOXYGENASE TET"/>
    <property type="match status" value="1"/>
</dbReference>
<dbReference type="GO" id="GO:0005694">
    <property type="term" value="C:chromosome"/>
    <property type="evidence" value="ECO:0007669"/>
    <property type="project" value="UniProtKB-SubCell"/>
</dbReference>
<dbReference type="GO" id="GO:0030099">
    <property type="term" value="P:myeloid cell differentiation"/>
    <property type="evidence" value="ECO:0007669"/>
    <property type="project" value="TreeGrafter"/>
</dbReference>
<evidence type="ECO:0000256" key="3">
    <source>
        <dbReference type="ARBA" id="ARBA00022454"/>
    </source>
</evidence>
<dbReference type="PANTHER" id="PTHR23358:SF3">
    <property type="entry name" value="METHYLCYTOSINE DIOXYGENASE TET2"/>
    <property type="match status" value="1"/>
</dbReference>
<evidence type="ECO:0000256" key="10">
    <source>
        <dbReference type="ARBA" id="ARBA00049431"/>
    </source>
</evidence>
<gene>
    <name evidence="15" type="primary">TET2</name>
</gene>
<keyword evidence="4 11" id="KW-0479">Metal-binding</keyword>
<dbReference type="GO" id="GO:0005634">
    <property type="term" value="C:nucleus"/>
    <property type="evidence" value="ECO:0007669"/>
    <property type="project" value="UniProtKB-UniRule"/>
</dbReference>
<evidence type="ECO:0000256" key="5">
    <source>
        <dbReference type="ARBA" id="ARBA00022833"/>
    </source>
</evidence>
<dbReference type="GO" id="GO:0045944">
    <property type="term" value="P:positive regulation of transcription by RNA polymerase II"/>
    <property type="evidence" value="ECO:0007669"/>
    <property type="project" value="TreeGrafter"/>
</dbReference>
<feature type="domain" description="Methylcytosine dioxygenase TET1-3 oxygenase" evidence="13">
    <location>
        <begin position="1265"/>
        <end position="1851"/>
    </location>
</feature>
<evidence type="ECO:0000256" key="7">
    <source>
        <dbReference type="ARBA" id="ARBA00023002"/>
    </source>
</evidence>
<dbReference type="CTD" id="54790"/>
<dbReference type="GO" id="GO:0141166">
    <property type="term" value="P:chromosomal 5-methylcytosine DNA demethylation pathway"/>
    <property type="evidence" value="ECO:0007669"/>
    <property type="project" value="UniProtKB-UniRule"/>
</dbReference>
<protein>
    <recommendedName>
        <fullName evidence="11">Methylcytosine dioxygenase TET</fullName>
        <ecNumber evidence="11">1.14.11.80</ecNumber>
    </recommendedName>
</protein>
<keyword evidence="14" id="KW-1185">Reference proteome</keyword>
<evidence type="ECO:0000259" key="13">
    <source>
        <dbReference type="SMART" id="SM01333"/>
    </source>
</evidence>
<evidence type="ECO:0000256" key="9">
    <source>
        <dbReference type="ARBA" id="ARBA00047840"/>
    </source>
</evidence>
<dbReference type="InterPro" id="IPR024779">
    <property type="entry name" value="2OGFeDO_JBP1/TET_oxygenase_dom"/>
</dbReference>
<keyword evidence="5 11" id="KW-0862">Zinc</keyword>
<comment type="catalytic activity">
    <reaction evidence="10 11">
        <text>a 5-hydroxymethyl-2'-deoxycytidine in DNA + 2-oxoglutarate + O2 = a 5-formyl-2'-deoxycytidine in DNA + succinate + CO2 + H2O</text>
        <dbReference type="Rhea" id="RHEA:53828"/>
        <dbReference type="Rhea" id="RHEA-COMP:13315"/>
        <dbReference type="Rhea" id="RHEA-COMP:13656"/>
        <dbReference type="ChEBI" id="CHEBI:15377"/>
        <dbReference type="ChEBI" id="CHEBI:15379"/>
        <dbReference type="ChEBI" id="CHEBI:16526"/>
        <dbReference type="ChEBI" id="CHEBI:16810"/>
        <dbReference type="ChEBI" id="CHEBI:30031"/>
        <dbReference type="ChEBI" id="CHEBI:136731"/>
        <dbReference type="ChEBI" id="CHEBI:137731"/>
        <dbReference type="EC" id="1.14.11.80"/>
    </reaction>
</comment>
<comment type="function">
    <text evidence="11">Dioxygenase that catalyzes the conversion of the modified genomic base 5-methylcytosine (5mC) into 5-hydroxymethylcytosine (5hmC) and plays a key role in epigenetic chromatin reprogramming during embryonic development.</text>
</comment>
<comment type="similarity">
    <text evidence="2 11">Belongs to the TET family.</text>
</comment>
<dbReference type="SMART" id="SM01333">
    <property type="entry name" value="Tet_JBP"/>
    <property type="match status" value="1"/>
</dbReference>
<evidence type="ECO:0000256" key="6">
    <source>
        <dbReference type="ARBA" id="ARBA00022964"/>
    </source>
</evidence>
<feature type="region of interest" description="Disordered" evidence="12">
    <location>
        <begin position="581"/>
        <end position="601"/>
    </location>
</feature>
<comment type="cofactor">
    <cofactor evidence="11">
        <name>Zn(2+)</name>
        <dbReference type="ChEBI" id="CHEBI:29105"/>
    </cofactor>
    <text evidence="11">The zinc ions have a structural role.</text>
</comment>